<dbReference type="EMBL" id="EF158088">
    <property type="protein sequence ID" value="ABM88766.1"/>
    <property type="molecule type" value="Genomic_DNA"/>
</dbReference>
<feature type="compositionally biased region" description="Basic and acidic residues" evidence="5">
    <location>
        <begin position="634"/>
        <end position="643"/>
    </location>
</feature>
<dbReference type="FunFam" id="1.10.1900.40:FF:000001">
    <property type="entry name" value="Erythrocyte membrane protein 1"/>
    <property type="match status" value="1"/>
</dbReference>
<dbReference type="GO" id="GO:0046872">
    <property type="term" value="F:metal ion binding"/>
    <property type="evidence" value="ECO:0007669"/>
    <property type="project" value="UniProtKB-KW"/>
</dbReference>
<dbReference type="Gene3D" id="1.20.58.830">
    <property type="match status" value="3"/>
</dbReference>
<evidence type="ECO:0000256" key="3">
    <source>
        <dbReference type="PROSITE-ProRule" id="PRU00433"/>
    </source>
</evidence>
<dbReference type="VEuPathDB" id="PlasmoDB:PfKH02_080014100"/>
<dbReference type="VEuPathDB" id="PlasmoDB:PF3D7_1240400"/>
<dbReference type="InterPro" id="IPR008602">
    <property type="entry name" value="Duffy-antigen-binding"/>
</dbReference>
<sequence length="2027" mass="231308">LHLCHHNLEKISTKKIDNTHKLLAEVCYAAKEEGASITRYHGKHKLDNNNSASQLCTVLARSFADIGDIVRGRDLFYGNPQESAQRIILEKNFKKYFQQIYNDVTSRKKSAEAKDRYKDTKNFYQLREDWWTANRETVWKAITCNAQGNTYFRATCDINNEKGPSMTPSHCRCEGANANQVPTYFDYVPQFLRWFEEWAEDFCRLRKRKLEDAKNKCRRVENGEHKYCDLNRHNCARTIRGDHVFVEEDNCKDCHFSCSHFVKWIDNQKLEFDKQREKYKSEISGGGGGRKKRGAGKSNYDGYEKKFYGKLKETNYNDVDKFLEKLNDEDICTKNTDIEDGGTINFKEVNSDSTSGDGSNKTFDHTTYCQACPWCGVKEQNGKGGKWEPEGDEKCAKKEEKSYKPENITDIPVLTPDKEKSNILDKYKTFCSTGDSQIKKWQCYYKKNENNDGKKDINFCVLQDDKVGTSEEKSMHYNSFFWDWVYHMLHDSLDWRERLNSCINNAKSGQCENKCNSKCECFAKWAQQKEKEWKNIVEHFKKQKDIDQKGFLAVLMKHEIVLEQVLDKDLFLKSIKDTHADAKDIEHIRKMLNVEETSGASSVSGIGGANGQNSIIDKLLQHEGEEAGECLETHKEKCPEDTARGPGVARSDSASPDQRPPPAEKDDSSHSSDDDDDDDDEESEEEKKEAPAATEGDGSATTQPPATTTPKDEVKVCETVGDALKLDNLKEACKQKYDGKYYGWKCVPTTSGGESDAKDRKRREADSGNPTSDTGSICVPPRRRRLYVTPLTKWAADEATKSLSPQGSPSATASSQAPNGDSLLLTAFVESAAVETFFLWDRYKKIKDKEKKEKEERENGLDANTSTVDEKPQEELQSGKIPNDFLRLMFYTLGDYRDILYSGDTVNGGKENKIKTAIDNHFQKIREQSSSDNNLSPPRGGPQTQHSDEQRKSWWNNNGQHIWKGMVCALTYTDSGTKDQPPTQDKGLKEKLLDKLKKENGKVTGEEESKYHYEKVTLENSETEARTNEDTNNQPTKLSDFVLRPTYFRYLEEWGETFCRERKKRLKQIKVDCEVDEEGNRGCSGDGLKCKEKVPDNKEIFGDFLCSKCAKPCRKYRKWIERKKYEFAEQYNAYTKQKDKCVNGNNKGGGGNGFCGTLDEDAAKFLKRLKNGPCSKNDDDSVQDKTGNNHINFENIDETFAHEKYCGPCSKFRIKCQNGNCRSGGGTNDKCDGKTDISANDIKNKENSTEEIVMVVSDNSGKEFNGLEACRGANIFKGIRNDEWICGEFCGVHVCALKKKDTKGQESGKKYIIMKELLQRWLENFFEDYNRINAKISGCTKNGEVSKCIKGCIEKWVQEKTTEWQKINDTYIQEYTKNNAGGNTLTNFLEILIPKIDLTNDKKKIKDLPAFLKLYGCNCAGRAENSKEDDVVLCLLENLKKEIEQCNSVENSVEISGDQTKTACEKSPAPVEDDDEEPYEDLLLQETEENQVKPPEICPAQPPQPEIEGSCDPAPTTEPEETVPSSEETNNEQVPDTESETKPLAPTPPATPRPLPKPKPPKPDLPPALKNAMLSSTIMWSIGIGFAAFTYFFLKKKTKSSVGNLFQILQIPKGDYDIPTLKSSNRYIPYASDRYKGKTYIYMEGDSSGDEKYAFMSDTTDVTSSESEYEELDINDIYVPGSPKYKTLIDVILEPSKRDIQSDDTPSNKFTDNEWNKLKKDFISNMLQNTQNTEPNILRDNVDNNTHPTMSRLNVEEKPFIMSIHDRNLYIGQEYSYDMSTNSGNNDLYSGIDPTSANHDSYSDNHHPYSGIDLINDALNGDYDIYDEILKRKENELFGTNHTKKNTSSNSVAKNTNSDPILNQINLFHKWLDRHRNMCEKLKNKEDILNKLKEEWNKENNNNVDKTYNSDNKPSHNHVLNTDVSIQIDMDNPKTKNEITNMDTNPDKSTTDTILDDLEKYNEPYYYDFYEDDIIYHDVDVEKSSMDDIYVDHNNVTSNNMDVPTKMHIEMNIVNNKNEIFEEEYPI</sequence>
<organism evidence="7">
    <name type="scientific">Plasmodium falciparum</name>
    <name type="common">malaria parasite P. falciparum</name>
    <dbReference type="NCBI Taxonomy" id="5833"/>
    <lineage>
        <taxon>Eukaryota</taxon>
        <taxon>Sar</taxon>
        <taxon>Alveolata</taxon>
        <taxon>Apicomplexa</taxon>
        <taxon>Aconoidasida</taxon>
        <taxon>Haemosporida</taxon>
        <taxon>Plasmodiidae</taxon>
        <taxon>Plasmodium</taxon>
        <taxon>Plasmodium (Laverania)</taxon>
    </lineage>
</organism>
<feature type="compositionally biased region" description="Low complexity" evidence="5">
    <location>
        <begin position="700"/>
        <end position="709"/>
    </location>
</feature>
<dbReference type="FunFam" id="1.20.58.830:FF:000003">
    <property type="entry name" value="Erythrocyte membrane protein 1, PfEMP1"/>
    <property type="match status" value="1"/>
</dbReference>
<feature type="non-terminal residue" evidence="7">
    <location>
        <position position="1"/>
    </location>
</feature>
<accession>A3R6T6</accession>
<evidence type="ECO:0000256" key="4">
    <source>
        <dbReference type="SAM" id="Coils"/>
    </source>
</evidence>
<feature type="region of interest" description="Disordered" evidence="5">
    <location>
        <begin position="849"/>
        <end position="878"/>
    </location>
</feature>
<keyword evidence="4" id="KW-0175">Coiled coil</keyword>
<dbReference type="VEuPathDB" id="PlasmoDB:PfHB3_040016800"/>
<dbReference type="InterPro" id="IPR041480">
    <property type="entry name" value="CIDR1_gamma"/>
</dbReference>
<dbReference type="InterPro" id="IPR004258">
    <property type="entry name" value="DBL"/>
</dbReference>
<evidence type="ECO:0000313" key="7">
    <source>
        <dbReference type="EMBL" id="ABM88766.1"/>
    </source>
</evidence>
<dbReference type="VEuPathDB" id="PlasmoDB:Pf7G8_140084600"/>
<dbReference type="PROSITE" id="PS51007">
    <property type="entry name" value="CYTC"/>
    <property type="match status" value="1"/>
</dbReference>
<feature type="coiled-coil region" evidence="4">
    <location>
        <begin position="1872"/>
        <end position="1902"/>
    </location>
</feature>
<dbReference type="GO" id="GO:0020037">
    <property type="term" value="F:heme binding"/>
    <property type="evidence" value="ECO:0007669"/>
    <property type="project" value="InterPro"/>
</dbReference>
<dbReference type="InterPro" id="IPR009056">
    <property type="entry name" value="Cyt_c-like_dom"/>
</dbReference>
<dbReference type="VEuPathDB" id="PlasmoDB:PfKE01_040032600"/>
<dbReference type="VEuPathDB" id="PlasmoDB:PfIT_120045200"/>
<dbReference type="Pfam" id="PF18562">
    <property type="entry name" value="CIDR1_gamma"/>
    <property type="match status" value="1"/>
</dbReference>
<feature type="non-terminal residue" evidence="7">
    <location>
        <position position="2027"/>
    </location>
</feature>
<keyword evidence="2 3" id="KW-0408">Iron</keyword>
<dbReference type="VEuPathDB" id="PlasmoDB:Pf7G8-2_000552900"/>
<dbReference type="Gene3D" id="1.20.1310.20">
    <property type="entry name" value="Duffy-antigen binding domain"/>
    <property type="match status" value="2"/>
</dbReference>
<dbReference type="VEuPathDB" id="PlasmoDB:PfNF166_040026800"/>
<feature type="region of interest" description="Disordered" evidence="5">
    <location>
        <begin position="745"/>
        <end position="781"/>
    </location>
</feature>
<feature type="compositionally biased region" description="Basic and acidic residues" evidence="5">
    <location>
        <begin position="755"/>
        <end position="766"/>
    </location>
</feature>
<dbReference type="VEuPathDB" id="PlasmoDB:PfSD01_070028100"/>
<dbReference type="VEuPathDB" id="PlasmoDB:PfNF54_120044800"/>
<dbReference type="VEuPathDB" id="PlasmoDB:PfGA01_040017300"/>
<feature type="compositionally biased region" description="Basic and acidic residues" evidence="5">
    <location>
        <begin position="662"/>
        <end position="672"/>
    </location>
</feature>
<protein>
    <submittedName>
        <fullName evidence="7">Erythrocyte membrane protein 1</fullName>
    </submittedName>
</protein>
<dbReference type="VEuPathDB" id="PlasmoDB:PfGN01_110054700"/>
<dbReference type="Pfam" id="PF15445">
    <property type="entry name" value="ATS"/>
    <property type="match status" value="1"/>
</dbReference>
<keyword evidence="3" id="KW-0349">Heme</keyword>
<reference evidence="7" key="1">
    <citation type="journal article" date="2007" name="BMC Genomics">
        <title>Patterns of gene recombination shape var gene repertoires in Plasmodium falciparum: comparisons of geographically diverse isolates.</title>
        <authorList>
            <person name="Kraemer S.M."/>
            <person name="Kyes S.A."/>
            <person name="Aggarwal G."/>
            <person name="Springer A.L."/>
            <person name="Nelson S.O."/>
            <person name="Christodoulou Z."/>
            <person name="Smith L.M."/>
            <person name="Wang W."/>
            <person name="Levin E."/>
            <person name="Newbold C.I."/>
            <person name="Myler P.J."/>
            <person name="Smith J.D."/>
        </authorList>
    </citation>
    <scope>NUCLEOTIDE SEQUENCE</scope>
    <source>
        <strain evidence="7">IT4/25/5</strain>
    </source>
</reference>
<feature type="compositionally biased region" description="Acidic residues" evidence="5">
    <location>
        <begin position="673"/>
        <end position="684"/>
    </location>
</feature>
<dbReference type="VEuPathDB" id="PlasmoDB:PfKH01_070016700"/>
<dbReference type="FunFam" id="1.20.58.1930:FF:000001">
    <property type="entry name" value="Erythrocyte membrane protein 1, PfEMP1"/>
    <property type="match status" value="1"/>
</dbReference>
<dbReference type="VEuPathDB" id="PlasmoDB:PfSN01_130075700"/>
<dbReference type="VEuPathDB" id="PlasmoDB:PfCD01_070016000"/>
<feature type="compositionally biased region" description="Basic and acidic residues" evidence="5">
    <location>
        <begin position="849"/>
        <end position="860"/>
    </location>
</feature>
<feature type="domain" description="Cytochrome c" evidence="6">
    <location>
        <begin position="236"/>
        <end position="327"/>
    </location>
</feature>
<feature type="region of interest" description="Disordered" evidence="5">
    <location>
        <begin position="1454"/>
        <end position="1568"/>
    </location>
</feature>
<feature type="region of interest" description="Disordered" evidence="5">
    <location>
        <begin position="634"/>
        <end position="715"/>
    </location>
</feature>
<dbReference type="VEuPathDB" id="PlasmoDB:PfNF135_060021800"/>
<gene>
    <name evidence="7" type="primary">IT4_var39</name>
</gene>
<dbReference type="InterPro" id="IPR042202">
    <property type="entry name" value="Duffy-ag-bd_sf"/>
</dbReference>
<name>A3R6T6_PLAFA</name>
<dbReference type="GO" id="GO:0016020">
    <property type="term" value="C:membrane"/>
    <property type="evidence" value="ECO:0007669"/>
    <property type="project" value="InterPro"/>
</dbReference>
<dbReference type="Gene3D" id="1.20.58.1930">
    <property type="match status" value="1"/>
</dbReference>
<dbReference type="VEuPathDB" id="PlasmoDB:PfGB4_130005700"/>
<dbReference type="Gene3D" id="1.10.1900.40">
    <property type="entry name" value="Acidic terminal segments, variant surface antigen of PfEMP1"/>
    <property type="match status" value="2"/>
</dbReference>
<proteinExistence type="predicted"/>
<dbReference type="GO" id="GO:0009055">
    <property type="term" value="F:electron transfer activity"/>
    <property type="evidence" value="ECO:0007669"/>
    <property type="project" value="InterPro"/>
</dbReference>
<dbReference type="VEuPathDB" id="PlasmoDB:PfDd2_050005000"/>
<feature type="compositionally biased region" description="Acidic residues" evidence="5">
    <location>
        <begin position="1471"/>
        <end position="1480"/>
    </location>
</feature>
<dbReference type="GO" id="GO:0046789">
    <property type="term" value="F:host cell surface receptor binding"/>
    <property type="evidence" value="ECO:0007669"/>
    <property type="project" value="InterPro"/>
</dbReference>
<dbReference type="VEuPathDB" id="PlasmoDB:PfTG01_000064300"/>
<dbReference type="Pfam" id="PF03011">
    <property type="entry name" value="PFEMP"/>
    <property type="match status" value="2"/>
</dbReference>
<evidence type="ECO:0000256" key="5">
    <source>
        <dbReference type="SAM" id="MobiDB-lite"/>
    </source>
</evidence>
<evidence type="ECO:0000259" key="6">
    <source>
        <dbReference type="PROSITE" id="PS51007"/>
    </source>
</evidence>
<dbReference type="SUPFAM" id="SSF140924">
    <property type="entry name" value="Duffy binding domain-like"/>
    <property type="match status" value="4"/>
</dbReference>
<evidence type="ECO:0000256" key="1">
    <source>
        <dbReference type="ARBA" id="ARBA00022723"/>
    </source>
</evidence>
<dbReference type="VEuPathDB" id="PlasmoDB:PfML01_070016400"/>
<dbReference type="FunFam" id="1.10.1900.40:FF:000002">
    <property type="entry name" value="Erythrocyte membrane protein 1, PfEMP1"/>
    <property type="match status" value="1"/>
</dbReference>
<dbReference type="Pfam" id="PF05424">
    <property type="entry name" value="Duffy_binding"/>
    <property type="match status" value="2"/>
</dbReference>
<dbReference type="InterPro" id="IPR044932">
    <property type="entry name" value="PfEMP1_ATS_sf"/>
</dbReference>
<feature type="compositionally biased region" description="Pro residues" evidence="5">
    <location>
        <begin position="1545"/>
        <end position="1566"/>
    </location>
</feature>
<evidence type="ECO:0000256" key="2">
    <source>
        <dbReference type="ARBA" id="ARBA00023004"/>
    </source>
</evidence>
<keyword evidence="1 3" id="KW-0479">Metal-binding</keyword>
<dbReference type="Pfam" id="PF22672">
    <property type="entry name" value="DBL_C"/>
    <property type="match status" value="2"/>
</dbReference>
<feature type="region of interest" description="Disordered" evidence="5">
    <location>
        <begin position="926"/>
        <end position="950"/>
    </location>
</feature>
<dbReference type="InterPro" id="IPR054595">
    <property type="entry name" value="DBL_C"/>
</dbReference>
<dbReference type="InterPro" id="IPR029211">
    <property type="entry name" value="PfEMP1_ATS"/>
</dbReference>
<feature type="compositionally biased region" description="Low complexity" evidence="5">
    <location>
        <begin position="1513"/>
        <end position="1532"/>
    </location>
</feature>
<feature type="compositionally biased region" description="Pro residues" evidence="5">
    <location>
        <begin position="1496"/>
        <end position="1505"/>
    </location>
</feature>